<name>A0ABT2FHU8_9GAMM</name>
<dbReference type="PANTHER" id="PTHR22602:SF0">
    <property type="entry name" value="TRANSFERASE CAF17, MITOCHONDRIAL-RELATED"/>
    <property type="match status" value="1"/>
</dbReference>
<protein>
    <submittedName>
        <fullName evidence="2">tRNA-modifying protein YgfZ</fullName>
    </submittedName>
</protein>
<accession>A0ABT2FHU8</accession>
<dbReference type="Gene3D" id="3.30.70.1400">
    <property type="entry name" value="Aminomethyltransferase beta-barrel domains"/>
    <property type="match status" value="1"/>
</dbReference>
<evidence type="ECO:0000313" key="2">
    <source>
        <dbReference type="EMBL" id="MCS4554821.1"/>
    </source>
</evidence>
<dbReference type="NCBIfam" id="NF007110">
    <property type="entry name" value="PRK09559.1"/>
    <property type="match status" value="1"/>
</dbReference>
<dbReference type="SUPFAM" id="SSF101790">
    <property type="entry name" value="Aminomethyltransferase beta-barrel domain"/>
    <property type="match status" value="1"/>
</dbReference>
<dbReference type="InterPro" id="IPR017703">
    <property type="entry name" value="YgfZ/GCV_T_CS"/>
</dbReference>
<dbReference type="Gene3D" id="3.30.70.1630">
    <property type="match status" value="1"/>
</dbReference>
<keyword evidence="3" id="KW-1185">Reference proteome</keyword>
<sequence length="321" mass="34386">MGNSVIAPDWALDAGTPELLVSPLTHLGLIAVTGEQNRTFVHGQVTADITGLGANDWRWSAHCDARGKMWSAARVFMQGDTLMMLLPKDTLALDLPEFKKYAVFSKAELTDASSDFAIYGVAGSQASQWLADNVSQFDASAAVSQLDNGVILQDGERFIVVLATAAAASLFADVQQYDALAWRALEIQAGYPNVPAAHQGQFVPQMCNLQAVGGISFTKGCYMGQETVARMKYRGGNKRALYVIKGHSAATITLDSQLEIALDDGFRPVGAIIEVAQQGELVLLTAVLPNDTEVGAKLRVAGDDSSELTVQPLPYSLEEYS</sequence>
<reference evidence="3" key="1">
    <citation type="submission" date="2023-07" db="EMBL/GenBank/DDBJ databases">
        <title>Shewanella mangrovi sp. nov., an acetaldehyde- degrading bacterium isolated from mangrove sediment.</title>
        <authorList>
            <person name="Liu Y."/>
        </authorList>
    </citation>
    <scope>NUCLEOTIDE SEQUENCE [LARGE SCALE GENOMIC DNA]</scope>
    <source>
        <strain evidence="3">C32</strain>
    </source>
</reference>
<dbReference type="Pfam" id="PF21130">
    <property type="entry name" value="YgfZ_barrel"/>
    <property type="match status" value="1"/>
</dbReference>
<dbReference type="InterPro" id="IPR029043">
    <property type="entry name" value="GcvT/YgfZ_C"/>
</dbReference>
<gene>
    <name evidence="2" type="primary">ygfZ</name>
    <name evidence="2" type="ORF">L9G74_00030</name>
</gene>
<evidence type="ECO:0000313" key="3">
    <source>
        <dbReference type="Proteomes" id="UP001201549"/>
    </source>
</evidence>
<feature type="domain" description="tRNA-modifying protein YgfZ-like beta-barrel" evidence="1">
    <location>
        <begin position="237"/>
        <end position="303"/>
    </location>
</feature>
<proteinExistence type="predicted"/>
<dbReference type="PANTHER" id="PTHR22602">
    <property type="entry name" value="TRANSFERASE CAF17, MITOCHONDRIAL-RELATED"/>
    <property type="match status" value="1"/>
</dbReference>
<dbReference type="RefSeq" id="WP_238894055.1">
    <property type="nucleotide sequence ID" value="NZ_JAKOGG010000001.1"/>
</dbReference>
<dbReference type="Proteomes" id="UP001201549">
    <property type="component" value="Unassembled WGS sequence"/>
</dbReference>
<organism evidence="2 3">
    <name type="scientific">Shewanella electrica</name>
    <dbReference type="NCBI Taxonomy" id="515560"/>
    <lineage>
        <taxon>Bacteria</taxon>
        <taxon>Pseudomonadati</taxon>
        <taxon>Pseudomonadota</taxon>
        <taxon>Gammaproteobacteria</taxon>
        <taxon>Alteromonadales</taxon>
        <taxon>Shewanellaceae</taxon>
        <taxon>Shewanella</taxon>
    </lineage>
</organism>
<comment type="caution">
    <text evidence="2">The sequence shown here is derived from an EMBL/GenBank/DDBJ whole genome shotgun (WGS) entry which is preliminary data.</text>
</comment>
<evidence type="ECO:0000259" key="1">
    <source>
        <dbReference type="Pfam" id="PF21130"/>
    </source>
</evidence>
<dbReference type="EMBL" id="JAKOGG010000001">
    <property type="protein sequence ID" value="MCS4554821.1"/>
    <property type="molecule type" value="Genomic_DNA"/>
</dbReference>
<dbReference type="Gene3D" id="2.40.30.160">
    <property type="match status" value="1"/>
</dbReference>
<dbReference type="InterPro" id="IPR048451">
    <property type="entry name" value="YgfZ_barrel"/>
</dbReference>
<dbReference type="NCBIfam" id="TIGR03317">
    <property type="entry name" value="ygfZ_signature"/>
    <property type="match status" value="1"/>
</dbReference>
<dbReference type="InterPro" id="IPR045179">
    <property type="entry name" value="YgfZ/GcvT"/>
</dbReference>
<dbReference type="SUPFAM" id="SSF103025">
    <property type="entry name" value="Folate-binding domain"/>
    <property type="match status" value="1"/>
</dbReference>